<feature type="compositionally biased region" description="Basic and acidic residues" evidence="1">
    <location>
        <begin position="75"/>
        <end position="93"/>
    </location>
</feature>
<dbReference type="AlphaFoldDB" id="A0A524RLW9"/>
<proteinExistence type="predicted"/>
<feature type="region of interest" description="Disordered" evidence="1">
    <location>
        <begin position="69"/>
        <end position="118"/>
    </location>
</feature>
<evidence type="ECO:0000313" key="3">
    <source>
        <dbReference type="Proteomes" id="UP000317990"/>
    </source>
</evidence>
<comment type="caution">
    <text evidence="2">The sequence shown here is derived from an EMBL/GenBank/DDBJ whole genome shotgun (WGS) entry which is preliminary data.</text>
</comment>
<dbReference type="EMBL" id="SRMO01000083">
    <property type="protein sequence ID" value="TGG91176.1"/>
    <property type="molecule type" value="Genomic_DNA"/>
</dbReference>
<evidence type="ECO:0000256" key="1">
    <source>
        <dbReference type="SAM" id="MobiDB-lite"/>
    </source>
</evidence>
<dbReference type="Proteomes" id="UP000317990">
    <property type="component" value="Unassembled WGS sequence"/>
</dbReference>
<reference evidence="2 3" key="1">
    <citation type="journal article" date="2019" name="mSystems">
        <title>Life at home and on the roam: Genomic adaptions reflect the dual lifestyle of an intracellular, facultative symbiont.</title>
        <authorList>
            <person name="Burgsdorf I."/>
        </authorList>
    </citation>
    <scope>NUCLEOTIDE SEQUENCE [LARGE SCALE GENOMIC DNA]</scope>
    <source>
        <strain evidence="2">277cV</strain>
    </source>
</reference>
<accession>A0A524RLW9</accession>
<sequence>MAVVNPGSIPYRTLQLLRQEITDIRQRIRSFYGWRQVRQGEALWEEYREWLQPEAESTELLLLNRLALQSAQRKARPDSPGEDHSGPRPDGVEGKGSQAPDHGSPGPASGEDPHAPWT</sequence>
<protein>
    <submittedName>
        <fullName evidence="2">Uncharacterized protein</fullName>
    </submittedName>
</protein>
<evidence type="ECO:0000313" key="2">
    <source>
        <dbReference type="EMBL" id="TGG91176.1"/>
    </source>
</evidence>
<gene>
    <name evidence="2" type="ORF">ERJ67_08490</name>
</gene>
<name>A0A524RLW9_9CHRO</name>
<organism evidence="2 3">
    <name type="scientific">Aphanocapsa feldmannii 277cV</name>
    <dbReference type="NCBI Taxonomy" id="2507553"/>
    <lineage>
        <taxon>Bacteria</taxon>
        <taxon>Bacillati</taxon>
        <taxon>Cyanobacteriota</taxon>
        <taxon>Cyanophyceae</taxon>
        <taxon>Oscillatoriophycideae</taxon>
        <taxon>Chroococcales</taxon>
        <taxon>Microcystaceae</taxon>
        <taxon>Aphanocapsa</taxon>
    </lineage>
</organism>